<dbReference type="GO" id="GO:0004140">
    <property type="term" value="F:dephospho-CoA kinase activity"/>
    <property type="evidence" value="ECO:0007669"/>
    <property type="project" value="UniProtKB-UniRule"/>
</dbReference>
<dbReference type="PANTHER" id="PTHR10695:SF46">
    <property type="entry name" value="BIFUNCTIONAL COENZYME A SYNTHASE-RELATED"/>
    <property type="match status" value="1"/>
</dbReference>
<sequence>MAIRIGITGGIGSGKSIVSRLLEVMGVPVYIADAESKRLTNSSPFIRKELCNLLGDKLFENGELNKPVLASYLFGHPDHARRINDIIHPRVKEDFRNWAEAHAAFPIVGIESAILIESGFDSEVDLIVMVYAPFELRIERAVRRDNSSRELIVKRCQCQMSDEEKRLQAGFVIINDDETPLIPQVLELISLLSKNIDYLCPSKNN</sequence>
<comment type="function">
    <text evidence="5">Catalyzes the phosphorylation of the 3'-hydroxyl group of dephosphocoenzyme A to form coenzyme A.</text>
</comment>
<proteinExistence type="inferred from homology"/>
<comment type="subcellular location">
    <subcellularLocation>
        <location evidence="5">Cytoplasm</location>
    </subcellularLocation>
</comment>
<evidence type="ECO:0000256" key="3">
    <source>
        <dbReference type="ARBA" id="ARBA00022840"/>
    </source>
</evidence>
<dbReference type="InterPro" id="IPR001977">
    <property type="entry name" value="Depp_CoAkinase"/>
</dbReference>
<dbReference type="Gene3D" id="3.40.50.300">
    <property type="entry name" value="P-loop containing nucleotide triphosphate hydrolases"/>
    <property type="match status" value="1"/>
</dbReference>
<evidence type="ECO:0000256" key="5">
    <source>
        <dbReference type="HAMAP-Rule" id="MF_00376"/>
    </source>
</evidence>
<comment type="catalytic activity">
    <reaction evidence="5">
        <text>3'-dephospho-CoA + ATP = ADP + CoA + H(+)</text>
        <dbReference type="Rhea" id="RHEA:18245"/>
        <dbReference type="ChEBI" id="CHEBI:15378"/>
        <dbReference type="ChEBI" id="CHEBI:30616"/>
        <dbReference type="ChEBI" id="CHEBI:57287"/>
        <dbReference type="ChEBI" id="CHEBI:57328"/>
        <dbReference type="ChEBI" id="CHEBI:456216"/>
        <dbReference type="EC" id="2.7.1.24"/>
    </reaction>
</comment>
<keyword evidence="4 5" id="KW-0173">Coenzyme A biosynthesis</keyword>
<evidence type="ECO:0000256" key="6">
    <source>
        <dbReference type="NCBIfam" id="TIGR00152"/>
    </source>
</evidence>
<comment type="pathway">
    <text evidence="5">Cofactor biosynthesis; coenzyme A biosynthesis; CoA from (R)-pantothenate: step 5/5.</text>
</comment>
<feature type="binding site" evidence="5">
    <location>
        <begin position="12"/>
        <end position="17"/>
    </location>
    <ligand>
        <name>ATP</name>
        <dbReference type="ChEBI" id="CHEBI:30616"/>
    </ligand>
</feature>
<dbReference type="SUPFAM" id="SSF52540">
    <property type="entry name" value="P-loop containing nucleoside triphosphate hydrolases"/>
    <property type="match status" value="1"/>
</dbReference>
<dbReference type="Proteomes" id="UP000651085">
    <property type="component" value="Unassembled WGS sequence"/>
</dbReference>
<keyword evidence="3 5" id="KW-0067">ATP-binding</keyword>
<dbReference type="EMBL" id="JACRTF010000001">
    <property type="protein sequence ID" value="MBC8591671.1"/>
    <property type="molecule type" value="Genomic_DNA"/>
</dbReference>
<evidence type="ECO:0000256" key="1">
    <source>
        <dbReference type="ARBA" id="ARBA00009018"/>
    </source>
</evidence>
<dbReference type="AlphaFoldDB" id="A0A926EZ69"/>
<dbReference type="PANTHER" id="PTHR10695">
    <property type="entry name" value="DEPHOSPHO-COA KINASE-RELATED"/>
    <property type="match status" value="1"/>
</dbReference>
<evidence type="ECO:0000313" key="8">
    <source>
        <dbReference type="Proteomes" id="UP000651085"/>
    </source>
</evidence>
<keyword evidence="2 5" id="KW-0547">Nucleotide-binding</keyword>
<reference evidence="7" key="1">
    <citation type="submission" date="2020-08" db="EMBL/GenBank/DDBJ databases">
        <title>Genome public.</title>
        <authorList>
            <person name="Liu C."/>
            <person name="Sun Q."/>
        </authorList>
    </citation>
    <scope>NUCLEOTIDE SEQUENCE</scope>
    <source>
        <strain evidence="7">N12</strain>
    </source>
</reference>
<name>A0A926EZ69_9BACT</name>
<dbReference type="CDD" id="cd02022">
    <property type="entry name" value="DPCK"/>
    <property type="match status" value="1"/>
</dbReference>
<comment type="similarity">
    <text evidence="1 5">Belongs to the CoaE family.</text>
</comment>
<evidence type="ECO:0000256" key="2">
    <source>
        <dbReference type="ARBA" id="ARBA00022741"/>
    </source>
</evidence>
<dbReference type="GO" id="GO:0005524">
    <property type="term" value="F:ATP binding"/>
    <property type="evidence" value="ECO:0007669"/>
    <property type="project" value="UniProtKB-UniRule"/>
</dbReference>
<comment type="caution">
    <text evidence="7">The sequence shown here is derived from an EMBL/GenBank/DDBJ whole genome shotgun (WGS) entry which is preliminary data.</text>
</comment>
<dbReference type="InterPro" id="IPR027417">
    <property type="entry name" value="P-loop_NTPase"/>
</dbReference>
<keyword evidence="5 7" id="KW-0418">Kinase</keyword>
<evidence type="ECO:0000256" key="4">
    <source>
        <dbReference type="ARBA" id="ARBA00022993"/>
    </source>
</evidence>
<dbReference type="NCBIfam" id="TIGR00152">
    <property type="entry name" value="dephospho-CoA kinase"/>
    <property type="match status" value="1"/>
</dbReference>
<accession>A0A926EZ69</accession>
<dbReference type="GO" id="GO:0015937">
    <property type="term" value="P:coenzyme A biosynthetic process"/>
    <property type="evidence" value="ECO:0007669"/>
    <property type="project" value="UniProtKB-UniRule"/>
</dbReference>
<evidence type="ECO:0000313" key="7">
    <source>
        <dbReference type="EMBL" id="MBC8591671.1"/>
    </source>
</evidence>
<keyword evidence="5 7" id="KW-0808">Transferase</keyword>
<dbReference type="RefSeq" id="WP_262432888.1">
    <property type="nucleotide sequence ID" value="NZ_JACRTF010000001.1"/>
</dbReference>
<dbReference type="Pfam" id="PF01121">
    <property type="entry name" value="CoaE"/>
    <property type="match status" value="1"/>
</dbReference>
<dbReference type="EC" id="2.7.1.24" evidence="5 6"/>
<gene>
    <name evidence="5 7" type="primary">coaE</name>
    <name evidence="7" type="ORF">H8744_00140</name>
</gene>
<organism evidence="7 8">
    <name type="scientific">Jilunia laotingensis</name>
    <dbReference type="NCBI Taxonomy" id="2763675"/>
    <lineage>
        <taxon>Bacteria</taxon>
        <taxon>Pseudomonadati</taxon>
        <taxon>Bacteroidota</taxon>
        <taxon>Bacteroidia</taxon>
        <taxon>Bacteroidales</taxon>
        <taxon>Bacteroidaceae</taxon>
        <taxon>Jilunia</taxon>
    </lineage>
</organism>
<dbReference type="HAMAP" id="MF_00376">
    <property type="entry name" value="Dephospho_CoA_kinase"/>
    <property type="match status" value="1"/>
</dbReference>
<keyword evidence="8" id="KW-1185">Reference proteome</keyword>
<protein>
    <recommendedName>
        <fullName evidence="5 6">Dephospho-CoA kinase</fullName>
        <ecNumber evidence="5 6">2.7.1.24</ecNumber>
    </recommendedName>
    <alternativeName>
        <fullName evidence="5">Dephosphocoenzyme A kinase</fullName>
    </alternativeName>
</protein>
<dbReference type="GO" id="GO:0005737">
    <property type="term" value="C:cytoplasm"/>
    <property type="evidence" value="ECO:0007669"/>
    <property type="project" value="UniProtKB-SubCell"/>
</dbReference>
<dbReference type="PROSITE" id="PS51219">
    <property type="entry name" value="DPCK"/>
    <property type="match status" value="1"/>
</dbReference>
<keyword evidence="5" id="KW-0963">Cytoplasm</keyword>